<evidence type="ECO:0000313" key="1">
    <source>
        <dbReference type="EMBL" id="GEM83179.1"/>
    </source>
</evidence>
<dbReference type="EMBL" id="BJXL01000034">
    <property type="protein sequence ID" value="GEM83179.1"/>
    <property type="molecule type" value="Genomic_DNA"/>
</dbReference>
<dbReference type="AlphaFoldDB" id="A0A511R0N6"/>
<protein>
    <submittedName>
        <fullName evidence="1">Uncharacterized protein</fullName>
    </submittedName>
</protein>
<organism evidence="1 2">
    <name type="scientific">Meiothermus hypogaeus NBRC 106114</name>
    <dbReference type="NCBI Taxonomy" id="1227553"/>
    <lineage>
        <taxon>Bacteria</taxon>
        <taxon>Thermotogati</taxon>
        <taxon>Deinococcota</taxon>
        <taxon>Deinococci</taxon>
        <taxon>Thermales</taxon>
        <taxon>Thermaceae</taxon>
        <taxon>Meiothermus</taxon>
    </lineage>
</organism>
<reference evidence="1 2" key="1">
    <citation type="submission" date="2019-07" db="EMBL/GenBank/DDBJ databases">
        <title>Whole genome shotgun sequence of Meiothermus hypogaeus NBRC 106114.</title>
        <authorList>
            <person name="Hosoyama A."/>
            <person name="Uohara A."/>
            <person name="Ohji S."/>
            <person name="Ichikawa N."/>
        </authorList>
    </citation>
    <scope>NUCLEOTIDE SEQUENCE [LARGE SCALE GENOMIC DNA]</scope>
    <source>
        <strain evidence="1 2">NBRC 106114</strain>
    </source>
</reference>
<dbReference type="Gene3D" id="3.30.460.10">
    <property type="entry name" value="Beta Polymerase, domain 2"/>
    <property type="match status" value="1"/>
</dbReference>
<comment type="caution">
    <text evidence="1">The sequence shown here is derived from an EMBL/GenBank/DDBJ whole genome shotgun (WGS) entry which is preliminary data.</text>
</comment>
<name>A0A511R0N6_9DEIN</name>
<dbReference type="InterPro" id="IPR043519">
    <property type="entry name" value="NT_sf"/>
</dbReference>
<accession>A0A511R0N6</accession>
<sequence length="279" mass="31893">MEPRPDAMLPLPRPKEYGLGVDKQHLLECLEAIGRSLESSGHALALIGLGSVGLELERIDQHSDLDFFAIVEDGYKQRYLENLDWLSNVAPVAYTFQNTEDGYKLLFEDGIFCEFAVLELPELEHIPFSKGRIVWKRPHIEDSIAVPVLKNSSSPKSNVGWQVGEALTNLLIGLKRYRRGEKLSGSRFVQHYALDRVLDLAEWVEAETPYFRDSFGTERRFERRFPGVSKLLPHFAQGYERTPESSLAILEFLEQHFEVNAAIAREIRSLIQKDNHDQV</sequence>
<gene>
    <name evidence="1" type="ORF">MHY01S_13450</name>
</gene>
<proteinExistence type="predicted"/>
<dbReference type="RefSeq" id="WP_240637228.1">
    <property type="nucleotide sequence ID" value="NZ_BJXL01000034.1"/>
</dbReference>
<evidence type="ECO:0000313" key="2">
    <source>
        <dbReference type="Proteomes" id="UP000321197"/>
    </source>
</evidence>
<dbReference type="Proteomes" id="UP000321197">
    <property type="component" value="Unassembled WGS sequence"/>
</dbReference>